<dbReference type="PANTHER" id="PTHR42744:SF1">
    <property type="entry name" value="BINDING-PROTEIN-DEPENDENT TRANSPORT SYSTEMS INNER MEMBRANE COMPONENT"/>
    <property type="match status" value="1"/>
</dbReference>
<reference evidence="7" key="1">
    <citation type="journal article" date="2014" name="Gene">
        <title>Genome-guided analysis of transformation efficiency and carbon dioxide assimilation by Moorella thermoacetica Y72.</title>
        <authorList>
            <person name="Tsukahara K."/>
            <person name="Kita A."/>
            <person name="Nakashimada Y."/>
            <person name="Hoshino T."/>
            <person name="Murakami K."/>
        </authorList>
    </citation>
    <scope>NUCLEOTIDE SEQUENCE [LARGE SCALE GENOMIC DNA]</scope>
    <source>
        <strain evidence="7">Y72</strain>
    </source>
</reference>
<feature type="transmembrane region" description="Helical" evidence="5">
    <location>
        <begin position="217"/>
        <end position="238"/>
    </location>
</feature>
<keyword evidence="2 5" id="KW-0812">Transmembrane</keyword>
<feature type="transmembrane region" description="Helical" evidence="5">
    <location>
        <begin position="468"/>
        <end position="490"/>
    </location>
</feature>
<feature type="transmembrane region" description="Helical" evidence="5">
    <location>
        <begin position="573"/>
        <end position="593"/>
    </location>
</feature>
<dbReference type="SUPFAM" id="SSF161098">
    <property type="entry name" value="MetI-like"/>
    <property type="match status" value="2"/>
</dbReference>
<feature type="transmembrane region" description="Helical" evidence="5">
    <location>
        <begin position="362"/>
        <end position="387"/>
    </location>
</feature>
<accession>A0A0S6UF47</accession>
<feature type="transmembrane region" description="Helical" evidence="5">
    <location>
        <begin position="439"/>
        <end position="462"/>
    </location>
</feature>
<dbReference type="Pfam" id="PF00528">
    <property type="entry name" value="BPD_transp_1"/>
    <property type="match status" value="2"/>
</dbReference>
<keyword evidence="3 5" id="KW-1133">Transmembrane helix</keyword>
<comment type="subcellular location">
    <subcellularLocation>
        <location evidence="5">Cell membrane</location>
        <topology evidence="5">Multi-pass membrane protein</topology>
    </subcellularLocation>
    <subcellularLocation>
        <location evidence="1">Membrane</location>
        <topology evidence="1">Multi-pass membrane protein</topology>
    </subcellularLocation>
</comment>
<feature type="domain" description="ABC transmembrane type-1" evidence="6">
    <location>
        <begin position="85"/>
        <end position="279"/>
    </location>
</feature>
<evidence type="ECO:0000256" key="1">
    <source>
        <dbReference type="ARBA" id="ARBA00004141"/>
    </source>
</evidence>
<evidence type="ECO:0000256" key="3">
    <source>
        <dbReference type="ARBA" id="ARBA00022989"/>
    </source>
</evidence>
<feature type="domain" description="ABC transmembrane type-1" evidence="6">
    <location>
        <begin position="401"/>
        <end position="592"/>
    </location>
</feature>
<dbReference type="InterPro" id="IPR035906">
    <property type="entry name" value="MetI-like_sf"/>
</dbReference>
<proteinExistence type="inferred from homology"/>
<dbReference type="AlphaFoldDB" id="A0A0S6UF47"/>
<evidence type="ECO:0000256" key="2">
    <source>
        <dbReference type="ARBA" id="ARBA00022692"/>
    </source>
</evidence>
<dbReference type="EMBL" id="DF238840">
    <property type="protein sequence ID" value="GAF26092.1"/>
    <property type="molecule type" value="Genomic_DNA"/>
</dbReference>
<organism evidence="7">
    <name type="scientific">Moorella thermoacetica Y72</name>
    <dbReference type="NCBI Taxonomy" id="1325331"/>
    <lineage>
        <taxon>Bacteria</taxon>
        <taxon>Bacillati</taxon>
        <taxon>Bacillota</taxon>
        <taxon>Clostridia</taxon>
        <taxon>Neomoorellales</taxon>
        <taxon>Neomoorellaceae</taxon>
        <taxon>Neomoorella</taxon>
    </lineage>
</organism>
<dbReference type="Gene3D" id="1.10.3720.10">
    <property type="entry name" value="MetI-like"/>
    <property type="match status" value="2"/>
</dbReference>
<feature type="transmembrane region" description="Helical" evidence="5">
    <location>
        <begin position="39"/>
        <end position="58"/>
    </location>
</feature>
<feature type="transmembrane region" description="Helical" evidence="5">
    <location>
        <begin position="156"/>
        <end position="175"/>
    </location>
</feature>
<name>A0A0S6UF47_NEOTH</name>
<dbReference type="PANTHER" id="PTHR42744">
    <property type="entry name" value="BINDING-PROTEIN-DEPENDENT TRANSPORT SYSTEMS INNER MEMBRANE COMPONENT"/>
    <property type="match status" value="1"/>
</dbReference>
<dbReference type="CDD" id="cd06261">
    <property type="entry name" value="TM_PBP2"/>
    <property type="match status" value="2"/>
</dbReference>
<evidence type="ECO:0000256" key="5">
    <source>
        <dbReference type="RuleBase" id="RU363032"/>
    </source>
</evidence>
<keyword evidence="4 5" id="KW-0472">Membrane</keyword>
<evidence type="ECO:0000313" key="7">
    <source>
        <dbReference type="EMBL" id="GAF26092.1"/>
    </source>
</evidence>
<feature type="transmembrane region" description="Helical" evidence="5">
    <location>
        <begin position="258"/>
        <end position="280"/>
    </location>
</feature>
<dbReference type="GO" id="GO:0005886">
    <property type="term" value="C:plasma membrane"/>
    <property type="evidence" value="ECO:0007669"/>
    <property type="project" value="UniProtKB-SubCell"/>
</dbReference>
<dbReference type="PROSITE" id="PS50928">
    <property type="entry name" value="ABC_TM1"/>
    <property type="match status" value="2"/>
</dbReference>
<feature type="transmembrane region" description="Helical" evidence="5">
    <location>
        <begin position="399"/>
        <end position="427"/>
    </location>
</feature>
<gene>
    <name evidence="7" type="ORF">MTY_1430</name>
</gene>
<feature type="transmembrane region" description="Helical" evidence="5">
    <location>
        <begin position="90"/>
        <end position="108"/>
    </location>
</feature>
<comment type="similarity">
    <text evidence="5">Belongs to the binding-protein-dependent transport system permease family.</text>
</comment>
<dbReference type="Proteomes" id="UP000063718">
    <property type="component" value="Unassembled WGS sequence"/>
</dbReference>
<feature type="transmembrane region" description="Helical" evidence="5">
    <location>
        <begin position="120"/>
        <end position="144"/>
    </location>
</feature>
<dbReference type="GO" id="GO:0055085">
    <property type="term" value="P:transmembrane transport"/>
    <property type="evidence" value="ECO:0007669"/>
    <property type="project" value="InterPro"/>
</dbReference>
<evidence type="ECO:0000256" key="4">
    <source>
        <dbReference type="ARBA" id="ARBA00023136"/>
    </source>
</evidence>
<protein>
    <submittedName>
        <fullName evidence="7">ABC-type anion transport system, duplicated permease component</fullName>
    </submittedName>
</protein>
<keyword evidence="5" id="KW-0813">Transport</keyword>
<dbReference type="InterPro" id="IPR000515">
    <property type="entry name" value="MetI-like"/>
</dbReference>
<evidence type="ECO:0000259" key="6">
    <source>
        <dbReference type="PROSITE" id="PS50928"/>
    </source>
</evidence>
<sequence>MHVPKLNEWGLIELFIMTLSLPPWEDFLIGWEVSPVNRVTNLALTMIMAALLISFAYFAYQGHRVLTLAGGTEVVTSISVLPYYAFRSFLRMLGAYLLSLIFTLTYGYKAGTDTRAERWLIPILDILQSVPILGFFPAAVYFFVSLFQGRLLGVELASIFLIFTSQAWNMTFGFYESLTTIPRDLLEATVAYRVTGWRRFRTLYLPAGIPKLVYNSIMSWAGGWYFLIAAEIIAIGPVEYSLPGLGSYLIRTTERGELGLTMVGLLTLVALITMMNIFIWRPLSTWAENFKYEFGSGGSNRLPSGLGYRLWWQAPGFREIRIGVIKGGAFLGRAVGNLGARLAPGPEKWQRWCRYLALVERLVAWGLALLLAYALVRGLLALGTLFLEPWQPQVFSIPAALLFSFFRLMAAYLLSLAWTLPVAIWIGHNERVYEFLTPVFEILASVPATALFPIIVFVLIGLTGGMNLAAILLVLTGMQWYLLFNLIAGVKSIPGDLKEAAAAFGLRGWGYLRRVVLPAMVPSLITGSITAWGGGWNALIVAEYVVYAGHTYTAFGIGSLLDMATYGSGSFQVIWSSLIAMMVTIVLMNRFFWRRLYEMAARRFKIEP</sequence>